<dbReference type="EMBL" id="GBRH01277186">
    <property type="protein sequence ID" value="JAD20709.1"/>
    <property type="molecule type" value="Transcribed_RNA"/>
</dbReference>
<protein>
    <submittedName>
        <fullName evidence="2">Uncharacterized protein</fullName>
    </submittedName>
</protein>
<feature type="region of interest" description="Disordered" evidence="1">
    <location>
        <begin position="1"/>
        <end position="23"/>
    </location>
</feature>
<evidence type="ECO:0000256" key="1">
    <source>
        <dbReference type="SAM" id="MobiDB-lite"/>
    </source>
</evidence>
<dbReference type="AlphaFoldDB" id="A0A0A8Y4A0"/>
<name>A0A0A8Y4A0_ARUDO</name>
<organism evidence="2">
    <name type="scientific">Arundo donax</name>
    <name type="common">Giant reed</name>
    <name type="synonym">Donax arundinaceus</name>
    <dbReference type="NCBI Taxonomy" id="35708"/>
    <lineage>
        <taxon>Eukaryota</taxon>
        <taxon>Viridiplantae</taxon>
        <taxon>Streptophyta</taxon>
        <taxon>Embryophyta</taxon>
        <taxon>Tracheophyta</taxon>
        <taxon>Spermatophyta</taxon>
        <taxon>Magnoliopsida</taxon>
        <taxon>Liliopsida</taxon>
        <taxon>Poales</taxon>
        <taxon>Poaceae</taxon>
        <taxon>PACMAD clade</taxon>
        <taxon>Arundinoideae</taxon>
        <taxon>Arundineae</taxon>
        <taxon>Arundo</taxon>
    </lineage>
</organism>
<reference evidence="2" key="1">
    <citation type="submission" date="2014-09" db="EMBL/GenBank/DDBJ databases">
        <authorList>
            <person name="Magalhaes I.L.F."/>
            <person name="Oliveira U."/>
            <person name="Santos F.R."/>
            <person name="Vidigal T.H.D.A."/>
            <person name="Brescovit A.D."/>
            <person name="Santos A.J."/>
        </authorList>
    </citation>
    <scope>NUCLEOTIDE SEQUENCE</scope>
    <source>
        <tissue evidence="2">Shoot tissue taken approximately 20 cm above the soil surface</tissue>
    </source>
</reference>
<evidence type="ECO:0000313" key="2">
    <source>
        <dbReference type="EMBL" id="JAD20709.1"/>
    </source>
</evidence>
<feature type="compositionally biased region" description="Low complexity" evidence="1">
    <location>
        <begin position="1"/>
        <end position="18"/>
    </location>
</feature>
<sequence>MSSTTSSALATASTTSMSHPNVAPVTRAATINLPLVTPTRCSTSCPDRVTPSTAAPRTPCHL</sequence>
<accession>A0A0A8Y4A0</accession>
<proteinExistence type="predicted"/>
<feature type="compositionally biased region" description="Polar residues" evidence="1">
    <location>
        <begin position="40"/>
        <end position="55"/>
    </location>
</feature>
<reference evidence="2" key="2">
    <citation type="journal article" date="2015" name="Data Brief">
        <title>Shoot transcriptome of the giant reed, Arundo donax.</title>
        <authorList>
            <person name="Barrero R.A."/>
            <person name="Guerrero F.D."/>
            <person name="Moolhuijzen P."/>
            <person name="Goolsby J.A."/>
            <person name="Tidwell J."/>
            <person name="Bellgard S.E."/>
            <person name="Bellgard M.I."/>
        </authorList>
    </citation>
    <scope>NUCLEOTIDE SEQUENCE</scope>
    <source>
        <tissue evidence="2">Shoot tissue taken approximately 20 cm above the soil surface</tissue>
    </source>
</reference>
<feature type="region of interest" description="Disordered" evidence="1">
    <location>
        <begin position="40"/>
        <end position="62"/>
    </location>
</feature>